<evidence type="ECO:0000313" key="1">
    <source>
        <dbReference type="EMBL" id="TPG35480.1"/>
    </source>
</evidence>
<name>A0A502EG52_9FLAO</name>
<dbReference type="EMBL" id="RCZH01000016">
    <property type="protein sequence ID" value="TPG35480.1"/>
    <property type="molecule type" value="Genomic_DNA"/>
</dbReference>
<accession>A0A502EG52</accession>
<proteinExistence type="predicted"/>
<dbReference type="Proteomes" id="UP000319700">
    <property type="component" value="Unassembled WGS sequence"/>
</dbReference>
<reference evidence="1 2" key="1">
    <citation type="journal article" date="2019" name="Environ. Microbiol.">
        <title>Species interactions and distinct microbial communities in high Arctic permafrost affected cryosols are associated with the CH4 and CO2 gas fluxes.</title>
        <authorList>
            <person name="Altshuler I."/>
            <person name="Hamel J."/>
            <person name="Turney S."/>
            <person name="Magnuson E."/>
            <person name="Levesque R."/>
            <person name="Greer C."/>
            <person name="Whyte L.G."/>
        </authorList>
    </citation>
    <scope>NUCLEOTIDE SEQUENCE [LARGE SCALE GENOMIC DNA]</scope>
    <source>
        <strain evidence="1 2">42</strain>
    </source>
</reference>
<sequence length="113" mass="12711">MEINETKTIENLRKLTALYFNTLKPSTNKTGTYTTQIKMSSYSELGCVITETLKLCIVALDHEAHKTSDTIKTSPIDVALVLEMVLEMFPTDELEILDEINQMLAANSQILNE</sequence>
<dbReference type="RefSeq" id="WP_140510775.1">
    <property type="nucleotide sequence ID" value="NZ_RCZH01000016.1"/>
</dbReference>
<dbReference type="OrthoDB" id="1446962at2"/>
<evidence type="ECO:0000313" key="2">
    <source>
        <dbReference type="Proteomes" id="UP000319700"/>
    </source>
</evidence>
<keyword evidence="2" id="KW-1185">Reference proteome</keyword>
<comment type="caution">
    <text evidence="1">The sequence shown here is derived from an EMBL/GenBank/DDBJ whole genome shotgun (WGS) entry which is preliminary data.</text>
</comment>
<protein>
    <submittedName>
        <fullName evidence="1">Uncharacterized protein</fullName>
    </submittedName>
</protein>
<dbReference type="AlphaFoldDB" id="A0A502EG52"/>
<organism evidence="1 2">
    <name type="scientific">Flavobacterium pectinovorum</name>
    <dbReference type="NCBI Taxonomy" id="29533"/>
    <lineage>
        <taxon>Bacteria</taxon>
        <taxon>Pseudomonadati</taxon>
        <taxon>Bacteroidota</taxon>
        <taxon>Flavobacteriia</taxon>
        <taxon>Flavobacteriales</taxon>
        <taxon>Flavobacteriaceae</taxon>
        <taxon>Flavobacterium</taxon>
    </lineage>
</organism>
<gene>
    <name evidence="1" type="ORF">EAH81_20935</name>
</gene>